<feature type="transmembrane region" description="Helical" evidence="1">
    <location>
        <begin position="100"/>
        <end position="119"/>
    </location>
</feature>
<reference evidence="2 3" key="1">
    <citation type="submission" date="2020-08" db="EMBL/GenBank/DDBJ databases">
        <title>Bridging the membrane lipid divide: bacteria of the FCB group superphylum have the potential to synthesize archaeal ether lipids.</title>
        <authorList>
            <person name="Villanueva L."/>
            <person name="Von Meijenfeldt F.A.B."/>
            <person name="Westbye A.B."/>
            <person name="Yadav S."/>
            <person name="Hopmans E.C."/>
            <person name="Dutilh B.E."/>
            <person name="Sinninghe Damste J.S."/>
        </authorList>
    </citation>
    <scope>NUCLEOTIDE SEQUENCE [LARGE SCALE GENOMIC DNA]</scope>
    <source>
        <strain evidence="2">NIOZ-UU36</strain>
    </source>
</reference>
<feature type="transmembrane region" description="Helical" evidence="1">
    <location>
        <begin position="326"/>
        <end position="345"/>
    </location>
</feature>
<feature type="transmembrane region" description="Helical" evidence="1">
    <location>
        <begin position="216"/>
        <end position="235"/>
    </location>
</feature>
<protein>
    <submittedName>
        <fullName evidence="2">Uncharacterized protein</fullName>
    </submittedName>
</protein>
<keyword evidence="1" id="KW-0472">Membrane</keyword>
<dbReference type="Proteomes" id="UP000614469">
    <property type="component" value="Unassembled WGS sequence"/>
</dbReference>
<feature type="non-terminal residue" evidence="2">
    <location>
        <position position="1"/>
    </location>
</feature>
<proteinExistence type="predicted"/>
<evidence type="ECO:0000313" key="3">
    <source>
        <dbReference type="Proteomes" id="UP000614469"/>
    </source>
</evidence>
<dbReference type="AlphaFoldDB" id="A0A8J6NNY1"/>
<feature type="transmembrane region" description="Helical" evidence="1">
    <location>
        <begin position="149"/>
        <end position="167"/>
    </location>
</feature>
<feature type="transmembrane region" description="Helical" evidence="1">
    <location>
        <begin position="413"/>
        <end position="435"/>
    </location>
</feature>
<feature type="transmembrane region" description="Helical" evidence="1">
    <location>
        <begin position="15"/>
        <end position="37"/>
    </location>
</feature>
<feature type="transmembrane region" description="Helical" evidence="1">
    <location>
        <begin position="357"/>
        <end position="376"/>
    </location>
</feature>
<dbReference type="EMBL" id="JACNJN010000175">
    <property type="protein sequence ID" value="MBC8336586.1"/>
    <property type="molecule type" value="Genomic_DNA"/>
</dbReference>
<sequence length="570" mass="63528">IVFTIYALSFQLDNYWGWLLGLGVTMVLFALALSYMWNSGYSDNKVIGGILPYRDAYHYYNGARLMLDGRTLPEYTVQAAGRPLFPGFIASLLLLTGKNLQISIAVLVGLVGFTSYLSAHNLRAAFGPLPAALYLSFSFLYAQSQIGFLHTELLGLILGNLGFILIWQSAQQRNLKKLIFAIFILMTAVSARAGAFLIFPLLAFWAGWVFRGEARFSWRSFGITSLVVILSYLSVNTLYSRIFVEPGSYTFGNFAYTLYGQIHGGTGWNRAIQDLATRDPVIIMDSAIQFFKEHPFSLLIGIAKSYRDFFIRGDMGIFSFFGPKTIWLDLILWIASVILLIIGLLRTIKNIKNPISSLILAGFIGIFLSIPFLPPIDGGRRFYASTMPFFFALIALTLSSTKKEGIKVISDKQIVTAPLAGLIALMTLIMPFFILQFTTTPEIASPSCPVNQVPYAIRLDPNSYLDIAPEQEIHCGNVPYICFDDFSQNSTEKKTNLLYQELVNQARLEEGTLRILVANNLVPRKSLHFFISPADLLTLIPPRAIISGCATKLIIKSFPTIYKIESVAFP</sequence>
<keyword evidence="1" id="KW-1133">Transmembrane helix</keyword>
<name>A0A8J6NNY1_9CHLR</name>
<keyword evidence="1" id="KW-0812">Transmembrane</keyword>
<evidence type="ECO:0000256" key="1">
    <source>
        <dbReference type="SAM" id="Phobius"/>
    </source>
</evidence>
<comment type="caution">
    <text evidence="2">The sequence shown here is derived from an EMBL/GenBank/DDBJ whole genome shotgun (WGS) entry which is preliminary data.</text>
</comment>
<evidence type="ECO:0000313" key="2">
    <source>
        <dbReference type="EMBL" id="MBC8336586.1"/>
    </source>
</evidence>
<feature type="transmembrane region" description="Helical" evidence="1">
    <location>
        <begin position="179"/>
        <end position="204"/>
    </location>
</feature>
<feature type="transmembrane region" description="Helical" evidence="1">
    <location>
        <begin position="382"/>
        <end position="401"/>
    </location>
</feature>
<gene>
    <name evidence="2" type="ORF">H8E29_15095</name>
</gene>
<accession>A0A8J6NNY1</accession>
<organism evidence="2 3">
    <name type="scientific">Candidatus Desulfolinea nitratireducens</name>
    <dbReference type="NCBI Taxonomy" id="2841698"/>
    <lineage>
        <taxon>Bacteria</taxon>
        <taxon>Bacillati</taxon>
        <taxon>Chloroflexota</taxon>
        <taxon>Anaerolineae</taxon>
        <taxon>Anaerolineales</taxon>
        <taxon>Anaerolineales incertae sedis</taxon>
        <taxon>Candidatus Desulfolinea</taxon>
    </lineage>
</organism>
<feature type="transmembrane region" description="Helical" evidence="1">
    <location>
        <begin position="125"/>
        <end position="142"/>
    </location>
</feature>